<feature type="region of interest" description="Disordered" evidence="1">
    <location>
        <begin position="1"/>
        <end position="40"/>
    </location>
</feature>
<comment type="caution">
    <text evidence="3">The sequence shown here is derived from an EMBL/GenBank/DDBJ whole genome shotgun (WGS) entry which is preliminary data.</text>
</comment>
<protein>
    <recommendedName>
        <fullName evidence="2">PatG domain-containing protein</fullName>
    </recommendedName>
</protein>
<dbReference type="Pfam" id="PF18047">
    <property type="entry name" value="PatG_D"/>
    <property type="match status" value="1"/>
</dbReference>
<accession>A0A0W8F519</accession>
<dbReference type="AlphaFoldDB" id="A0A0W8F519"/>
<feature type="compositionally biased region" description="Low complexity" evidence="1">
    <location>
        <begin position="15"/>
        <end position="25"/>
    </location>
</feature>
<feature type="domain" description="PatG" evidence="2">
    <location>
        <begin position="50"/>
        <end position="229"/>
    </location>
</feature>
<dbReference type="InterPro" id="IPR040483">
    <property type="entry name" value="PatG_dom"/>
</dbReference>
<dbReference type="EMBL" id="LNQE01001518">
    <property type="protein sequence ID" value="KUG15967.1"/>
    <property type="molecule type" value="Genomic_DNA"/>
</dbReference>
<proteinExistence type="predicted"/>
<name>A0A0W8F519_9ZZZZ</name>
<reference evidence="3" key="1">
    <citation type="journal article" date="2015" name="Proc. Natl. Acad. Sci. U.S.A.">
        <title>Networks of energetic and metabolic interactions define dynamics in microbial communities.</title>
        <authorList>
            <person name="Embree M."/>
            <person name="Liu J.K."/>
            <person name="Al-Bassam M.M."/>
            <person name="Zengler K."/>
        </authorList>
    </citation>
    <scope>NUCLEOTIDE SEQUENCE</scope>
</reference>
<gene>
    <name evidence="3" type="ORF">ASZ90_014367</name>
</gene>
<sequence length="300" mass="33736">MDQSVQESSSAQPQKKCSACSAKSSPEGSKTSGNEKSENKGTCGLKSLPYVYVLGQIEARFPNRSIEKGYVQILERSKSANFEHQQAFYSVLSQPENRYLARKLSWILTKEGVPIYILLPTGPEDLDILLDAIRPSACSLDRQVVVGRKGPVAPPEMCGQEVPMVLVDHLYSLEYNNFMKSIHPELVADEKFKAAALELFRRMMQIADNTGSTEKHRALNYLAVRYLAIYSTAAEKLENSFSLTSAEAIPSRLSDSRKIISVVFSFTNRETGIMEKYFVRVDVTEEFPFIVTKMAPYYDR</sequence>
<feature type="compositionally biased region" description="Polar residues" evidence="1">
    <location>
        <begin position="1"/>
        <end position="13"/>
    </location>
</feature>
<organism evidence="3">
    <name type="scientific">hydrocarbon metagenome</name>
    <dbReference type="NCBI Taxonomy" id="938273"/>
    <lineage>
        <taxon>unclassified sequences</taxon>
        <taxon>metagenomes</taxon>
        <taxon>ecological metagenomes</taxon>
    </lineage>
</organism>
<evidence type="ECO:0000259" key="2">
    <source>
        <dbReference type="Pfam" id="PF18047"/>
    </source>
</evidence>
<evidence type="ECO:0000313" key="3">
    <source>
        <dbReference type="EMBL" id="KUG15967.1"/>
    </source>
</evidence>
<evidence type="ECO:0000256" key="1">
    <source>
        <dbReference type="SAM" id="MobiDB-lite"/>
    </source>
</evidence>